<reference evidence="1 2" key="1">
    <citation type="journal article" date="2011" name="PLoS Pathog.">
        <title>Dynamic evolution of pathogenicity revealed by sequencing and comparative genomics of 19 Pseudomonas syringae isolates.</title>
        <authorList>
            <person name="Baltrus D.A."/>
            <person name="Nishimura M.T."/>
            <person name="Romanchuk A."/>
            <person name="Chang J.H."/>
            <person name="Mukhtar M.S."/>
            <person name="Cherkis K."/>
            <person name="Roach J."/>
            <person name="Grant S.R."/>
            <person name="Jones C.D."/>
            <person name="Dangl J.L."/>
        </authorList>
    </citation>
    <scope>NUCLEOTIDE SEQUENCE [LARGE SCALE GENOMIC DNA]</scope>
    <source>
        <strain evidence="1 2">M301315</strain>
    </source>
</reference>
<organism evidence="1 2">
    <name type="scientific">Pseudomonas amygdali pv. lachrymans str. M301315</name>
    <dbReference type="NCBI Taxonomy" id="629260"/>
    <lineage>
        <taxon>Bacteria</taxon>
        <taxon>Pseudomonadati</taxon>
        <taxon>Pseudomonadota</taxon>
        <taxon>Gammaproteobacteria</taxon>
        <taxon>Pseudomonadales</taxon>
        <taxon>Pseudomonadaceae</taxon>
        <taxon>Pseudomonas</taxon>
        <taxon>Pseudomonas amygdali</taxon>
    </lineage>
</organism>
<dbReference type="Proteomes" id="UP000006426">
    <property type="component" value="Plasmid pmppla107"/>
</dbReference>
<geneLocation type="plasmid" evidence="2">
    <name>pmppla107</name>
</geneLocation>
<dbReference type="AlphaFoldDB" id="A0AAD0M6A5"/>
<sequence>MTRLSSKNQGLTYLGPSSDYRTNRWRIECPACGHTFEPATTMLTAQHLMCPRAKCSVDLAIDYNAEKVILIT</sequence>
<dbReference type="EMBL" id="CP031226">
    <property type="protein sequence ID" value="AXH59616.1"/>
    <property type="molecule type" value="Genomic_DNA"/>
</dbReference>
<gene>
    <name evidence="1" type="ORF">PLA107_030805</name>
</gene>
<proteinExistence type="predicted"/>
<name>A0AAD0M6A5_PSEAV</name>
<evidence type="ECO:0000313" key="1">
    <source>
        <dbReference type="EMBL" id="AXH59616.1"/>
    </source>
</evidence>
<accession>A0AAD0M6A5</accession>
<protein>
    <submittedName>
        <fullName evidence="1">Uncharacterized protein</fullName>
    </submittedName>
</protein>
<keyword evidence="1" id="KW-0614">Plasmid</keyword>
<evidence type="ECO:0000313" key="2">
    <source>
        <dbReference type="Proteomes" id="UP000006426"/>
    </source>
</evidence>